<keyword evidence="3" id="KW-1185">Reference proteome</keyword>
<name>A0A5N6R5L1_9ROSI</name>
<sequence>MAPTKACHGTHHGKPWHSPRHAKTPTKATHGMPWHPPRRATTPTKASHGTHQGKPWHGCVGTHARQGH</sequence>
<accession>A0A5N6R5L1</accession>
<feature type="compositionally biased region" description="Polar residues" evidence="1">
    <location>
        <begin position="41"/>
        <end position="50"/>
    </location>
</feature>
<reference evidence="2 3" key="1">
    <citation type="submission" date="2019-06" db="EMBL/GenBank/DDBJ databases">
        <title>A chromosomal-level reference genome of Carpinus fangiana (Coryloideae, Betulaceae).</title>
        <authorList>
            <person name="Yang X."/>
            <person name="Wang Z."/>
            <person name="Zhang L."/>
            <person name="Hao G."/>
            <person name="Liu J."/>
            <person name="Yang Y."/>
        </authorList>
    </citation>
    <scope>NUCLEOTIDE SEQUENCE [LARGE SCALE GENOMIC DNA]</scope>
    <source>
        <strain evidence="2">Cfa_2016G</strain>
        <tissue evidence="2">Leaf</tissue>
    </source>
</reference>
<feature type="region of interest" description="Disordered" evidence="1">
    <location>
        <begin position="1"/>
        <end position="68"/>
    </location>
</feature>
<dbReference type="AlphaFoldDB" id="A0A5N6R5L1"/>
<protein>
    <submittedName>
        <fullName evidence="2">Uncharacterized protein</fullName>
    </submittedName>
</protein>
<evidence type="ECO:0000313" key="3">
    <source>
        <dbReference type="Proteomes" id="UP000327013"/>
    </source>
</evidence>
<dbReference type="Proteomes" id="UP000327013">
    <property type="component" value="Chromosome 5"/>
</dbReference>
<organism evidence="2 3">
    <name type="scientific">Carpinus fangiana</name>
    <dbReference type="NCBI Taxonomy" id="176857"/>
    <lineage>
        <taxon>Eukaryota</taxon>
        <taxon>Viridiplantae</taxon>
        <taxon>Streptophyta</taxon>
        <taxon>Embryophyta</taxon>
        <taxon>Tracheophyta</taxon>
        <taxon>Spermatophyta</taxon>
        <taxon>Magnoliopsida</taxon>
        <taxon>eudicotyledons</taxon>
        <taxon>Gunneridae</taxon>
        <taxon>Pentapetalae</taxon>
        <taxon>rosids</taxon>
        <taxon>fabids</taxon>
        <taxon>Fagales</taxon>
        <taxon>Betulaceae</taxon>
        <taxon>Carpinus</taxon>
    </lineage>
</organism>
<evidence type="ECO:0000313" key="2">
    <source>
        <dbReference type="EMBL" id="KAE8055144.1"/>
    </source>
</evidence>
<dbReference type="EMBL" id="CM017325">
    <property type="protein sequence ID" value="KAE8055144.1"/>
    <property type="molecule type" value="Genomic_DNA"/>
</dbReference>
<evidence type="ECO:0000256" key="1">
    <source>
        <dbReference type="SAM" id="MobiDB-lite"/>
    </source>
</evidence>
<feature type="compositionally biased region" description="Basic residues" evidence="1">
    <location>
        <begin position="8"/>
        <end position="24"/>
    </location>
</feature>
<proteinExistence type="predicted"/>
<gene>
    <name evidence="2" type="ORF">FH972_012005</name>
</gene>